<feature type="transmembrane region" description="Helical" evidence="1">
    <location>
        <begin position="507"/>
        <end position="530"/>
    </location>
</feature>
<protein>
    <submittedName>
        <fullName evidence="2">Uncharacterized protein</fullName>
    </submittedName>
</protein>
<feature type="transmembrane region" description="Helical" evidence="1">
    <location>
        <begin position="169"/>
        <end position="189"/>
    </location>
</feature>
<dbReference type="EMBL" id="KB021060">
    <property type="protein sequence ID" value="ELA26324.1"/>
    <property type="molecule type" value="Genomic_DNA"/>
</dbReference>
<feature type="transmembrane region" description="Helical" evidence="1">
    <location>
        <begin position="114"/>
        <end position="142"/>
    </location>
</feature>
<keyword evidence="1" id="KW-0472">Membrane</keyword>
<name>L2FIT8_COLFN</name>
<proteinExistence type="predicted"/>
<accession>L2FIT8</accession>
<dbReference type="HOGENOM" id="CLU_019894_0_0_1"/>
<gene>
    <name evidence="2" type="ORF">CGGC5_12660</name>
</gene>
<keyword evidence="1" id="KW-0812">Transmembrane</keyword>
<sequence>MTTALRNSVAGGMYRHHAYYSSKNHRGNTTIDSDTSEDLLRDRRSSYSPHGGASVSETAIHRFSEDIPLLGKPAAKKRIYYMDIATADVSLVCLFLSILVVADENISWHLGVGNYQLIVIGFLLSIMSLCLSSVSPMLFVLLEARFGDSILQNYDAILRNKPLASKLGIVWRVVLILMLALPIGLSVAYKTFTGGHSSMKINGLDYIPNTTWIGMWAPPGITSDTGVSAFFNATTAFREATAQDLNGTEPPLPTFPQPYGYNILFLNETSVAALDTIRADLSSLRTGNRAHFEESFISFCEEGNVGNKTIYANTELYNYWEFSLANGRMQSDQSWQILGLVPTKADCEEMSHYVNLYQVYRQRCWATWSVTRGGFQLVEGSCDETLLPFAQQQVTSWNVLALQNWYMSPLAEMLITFSGDNGRGNQSRWMTPYMATSVATMLWSRIAMQHQEKTMNFNSENFKMSWNIWQTENGTNLTYEEVGIHYPVDQDSQTILYSRPTLRKSPWLYLVFVSQPVLAIFILGFTVLLYSAPLGRGFGLVSILSGIEPRSLSSLDGASLSGELTKSVKLIMRPMHAEEVSTIKYRVVPSSEGNERGGDLARNVVYH</sequence>
<evidence type="ECO:0000256" key="1">
    <source>
        <dbReference type="SAM" id="Phobius"/>
    </source>
</evidence>
<organism evidence="2">
    <name type="scientific">Colletotrichum fructicola (strain Nara gc5)</name>
    <name type="common">Anthracnose fungus</name>
    <name type="synonym">Colletotrichum gloeosporioides (strain Nara gc5)</name>
    <dbReference type="NCBI Taxonomy" id="1213859"/>
    <lineage>
        <taxon>Eukaryota</taxon>
        <taxon>Fungi</taxon>
        <taxon>Dikarya</taxon>
        <taxon>Ascomycota</taxon>
        <taxon>Pezizomycotina</taxon>
        <taxon>Sordariomycetes</taxon>
        <taxon>Hypocreomycetidae</taxon>
        <taxon>Glomerellales</taxon>
        <taxon>Glomerellaceae</taxon>
        <taxon>Colletotrichum</taxon>
        <taxon>Colletotrichum gloeosporioides species complex</taxon>
    </lineage>
</organism>
<evidence type="ECO:0000313" key="2">
    <source>
        <dbReference type="EMBL" id="ELA26324.1"/>
    </source>
</evidence>
<dbReference type="AlphaFoldDB" id="L2FIT8"/>
<keyword evidence="1" id="KW-1133">Transmembrane helix</keyword>
<reference evidence="2" key="1">
    <citation type="submission" date="2012-08" db="EMBL/GenBank/DDBJ databases">
        <title>Genome analysis of Colletotrichum orbiculare and Colletotrichum fructicola.</title>
        <authorList>
            <person name="Gan P.H.P."/>
            <person name="Ikeda K."/>
            <person name="Irieda H."/>
            <person name="Narusaka M."/>
            <person name="O'Connell R.J."/>
            <person name="Narusaka Y."/>
            <person name="Takano Y."/>
            <person name="Kubo Y."/>
            <person name="Shirasu K."/>
        </authorList>
    </citation>
    <scope>NUCLEOTIDE SEQUENCE</scope>
    <source>
        <strain evidence="2">Nara gc5</strain>
    </source>
</reference>
<feature type="transmembrane region" description="Helical" evidence="1">
    <location>
        <begin position="79"/>
        <end position="102"/>
    </location>
</feature>